<protein>
    <submittedName>
        <fullName evidence="6">VIT1/CCC1 transporter family protein</fullName>
    </submittedName>
</protein>
<keyword evidence="7" id="KW-1185">Reference proteome</keyword>
<dbReference type="PANTHER" id="PTHR31851">
    <property type="entry name" value="FE(2+)/MN(2+) TRANSPORTER PCL1"/>
    <property type="match status" value="1"/>
</dbReference>
<keyword evidence="3 5" id="KW-1133">Transmembrane helix</keyword>
<name>A0ABZ0IJK1_9BACT</name>
<evidence type="ECO:0000256" key="4">
    <source>
        <dbReference type="ARBA" id="ARBA00023136"/>
    </source>
</evidence>
<dbReference type="Proteomes" id="UP001302349">
    <property type="component" value="Chromosome"/>
</dbReference>
<dbReference type="EMBL" id="CP136051">
    <property type="protein sequence ID" value="WOK04689.1"/>
    <property type="molecule type" value="Genomic_DNA"/>
</dbReference>
<evidence type="ECO:0000256" key="3">
    <source>
        <dbReference type="ARBA" id="ARBA00022989"/>
    </source>
</evidence>
<evidence type="ECO:0000256" key="1">
    <source>
        <dbReference type="ARBA" id="ARBA00004127"/>
    </source>
</evidence>
<evidence type="ECO:0000256" key="2">
    <source>
        <dbReference type="ARBA" id="ARBA00022692"/>
    </source>
</evidence>
<gene>
    <name evidence="6" type="ORF">RT717_16535</name>
</gene>
<evidence type="ECO:0000256" key="5">
    <source>
        <dbReference type="SAM" id="Phobius"/>
    </source>
</evidence>
<feature type="transmembrane region" description="Helical" evidence="5">
    <location>
        <begin position="152"/>
        <end position="177"/>
    </location>
</feature>
<comment type="subcellular location">
    <subcellularLocation>
        <location evidence="1">Endomembrane system</location>
        <topology evidence="1">Multi-pass membrane protein</topology>
    </subcellularLocation>
</comment>
<dbReference type="Pfam" id="PF01988">
    <property type="entry name" value="VIT1"/>
    <property type="match status" value="1"/>
</dbReference>
<organism evidence="6 7">
    <name type="scientific">Imperialibacter roseus</name>
    <dbReference type="NCBI Taxonomy" id="1324217"/>
    <lineage>
        <taxon>Bacteria</taxon>
        <taxon>Pseudomonadati</taxon>
        <taxon>Bacteroidota</taxon>
        <taxon>Cytophagia</taxon>
        <taxon>Cytophagales</taxon>
        <taxon>Flammeovirgaceae</taxon>
        <taxon>Imperialibacter</taxon>
    </lineage>
</organism>
<accession>A0ABZ0IJK1</accession>
<sequence length="241" mass="26667">MNEAKLHKEGKWLFFDKEYIAEFVYGGIDGSITTFAVVAGAAGAHADIRWVLIFGFANLIADGFSMSVGNYFSSKAALDNYDKHEAVEYWEIEHLREKEIEEIREIYEAKGFKGKLLEDVVATIISDKKVWVDTMMKEELEMTRESKSPLSTAVATFISFNVVGFIPLMAYVVAMFTEVSPSALFPISCVGTGLSLILVGYLRGVVTNINKMKSIIQTLALGGLAAAFAYFVGEVLAKWIL</sequence>
<keyword evidence="2 5" id="KW-0812">Transmembrane</keyword>
<feature type="transmembrane region" description="Helical" evidence="5">
    <location>
        <begin position="214"/>
        <end position="233"/>
    </location>
</feature>
<evidence type="ECO:0000313" key="6">
    <source>
        <dbReference type="EMBL" id="WOK04689.1"/>
    </source>
</evidence>
<dbReference type="RefSeq" id="WP_317487490.1">
    <property type="nucleotide sequence ID" value="NZ_CP136051.1"/>
</dbReference>
<reference evidence="6 7" key="1">
    <citation type="journal article" date="2023" name="Microbiol. Resour. Announc.">
        <title>Complete Genome Sequence of Imperialibacter roseus strain P4T.</title>
        <authorList>
            <person name="Tizabi D.R."/>
            <person name="Bachvaroff T."/>
            <person name="Hill R.T."/>
        </authorList>
    </citation>
    <scope>NUCLEOTIDE SEQUENCE [LARGE SCALE GENOMIC DNA]</scope>
    <source>
        <strain evidence="6 7">P4T</strain>
    </source>
</reference>
<dbReference type="InterPro" id="IPR008217">
    <property type="entry name" value="Ccc1_fam"/>
</dbReference>
<evidence type="ECO:0000313" key="7">
    <source>
        <dbReference type="Proteomes" id="UP001302349"/>
    </source>
</evidence>
<keyword evidence="4 5" id="KW-0472">Membrane</keyword>
<proteinExistence type="predicted"/>
<feature type="transmembrane region" description="Helical" evidence="5">
    <location>
        <begin position="183"/>
        <end position="202"/>
    </location>
</feature>